<dbReference type="EMBL" id="CP142149">
    <property type="protein sequence ID" value="WSE33869.1"/>
    <property type="molecule type" value="Genomic_DNA"/>
</dbReference>
<dbReference type="Gene3D" id="3.30.1330.120">
    <property type="entry name" value="2-methylcitrate dehydratase PrpD"/>
    <property type="match status" value="1"/>
</dbReference>
<keyword evidence="6" id="KW-1185">Reference proteome</keyword>
<dbReference type="Pfam" id="PF03972">
    <property type="entry name" value="MmgE_PrpD_N"/>
    <property type="match status" value="1"/>
</dbReference>
<sequence>MESASPPVPKAGAGLAARLGTFAASIREPAAPDAVRHRVRALVADVVATAAAGLTRPDIAVLQATYAIGAGPSSVLGRRTGFPPAQAAFLNAMPVAREQLQDGHRRARGHPASHVVPAVLAAAEACGADGPATLSAVLAGYETGVRIGLAMGGTPAGVHDIGTWATLGAAAGVAHVLSGGDAETIAAAIDSCAALTTVPDAAGVFDGWTSQNLYLACAAQTAVIHGQAAAAGLRAQPGTLERHFARWVAADQGGFSERLSALVAADDWTITQGYLKRHPTCALLHGVNDAVEDLATRPYRPEEIAAVTVRTYAAAAAFDDVLPRSEMAARFSIPWSVAAGLVLGTLRTHAFESGTLRGTAVRDLAARVRVEHDPSLDAGYPAGRPATVTVRFTDGTQLTASRDGAPRGDGPDAVDDPVVGRKAATLLTDAVGESGARAVLAAVASLGQDGPIPFGLVLRTLDVRRPS</sequence>
<evidence type="ECO:0000256" key="2">
    <source>
        <dbReference type="SAM" id="MobiDB-lite"/>
    </source>
</evidence>
<evidence type="ECO:0000256" key="1">
    <source>
        <dbReference type="ARBA" id="ARBA00006174"/>
    </source>
</evidence>
<evidence type="ECO:0000259" key="3">
    <source>
        <dbReference type="Pfam" id="PF03972"/>
    </source>
</evidence>
<dbReference type="Pfam" id="PF19305">
    <property type="entry name" value="MmgE_PrpD_C"/>
    <property type="match status" value="1"/>
</dbReference>
<dbReference type="InterPro" id="IPR042188">
    <property type="entry name" value="MmgE/PrpD_sf_2"/>
</dbReference>
<comment type="similarity">
    <text evidence="1">Belongs to the PrpD family.</text>
</comment>
<dbReference type="PANTHER" id="PTHR16943">
    <property type="entry name" value="2-METHYLCITRATE DEHYDRATASE-RELATED"/>
    <property type="match status" value="1"/>
</dbReference>
<reference evidence="5 6" key="1">
    <citation type="journal article" date="2015" name="Int. J. Syst. Evol. Microbiol.">
        <title>Amycolatopsis rhabdoformis sp. nov., an actinomycete isolated from a tropical forest soil.</title>
        <authorList>
            <person name="Souza W.R."/>
            <person name="Silva R.E."/>
            <person name="Goodfellow M."/>
            <person name="Busarakam K."/>
            <person name="Figueiro F.S."/>
            <person name="Ferreira D."/>
            <person name="Rodrigues-Filho E."/>
            <person name="Moraes L.A.B."/>
            <person name="Zucchi T.D."/>
        </authorList>
    </citation>
    <scope>NUCLEOTIDE SEQUENCE [LARGE SCALE GENOMIC DNA]</scope>
    <source>
        <strain evidence="5 6">NCIMB 14900</strain>
    </source>
</reference>
<dbReference type="InterPro" id="IPR005656">
    <property type="entry name" value="MmgE_PrpD"/>
</dbReference>
<dbReference type="InterPro" id="IPR042183">
    <property type="entry name" value="MmgE/PrpD_sf_1"/>
</dbReference>
<proteinExistence type="inferred from homology"/>
<accession>A0ABZ1IHE9</accession>
<feature type="domain" description="MmgE/PrpD C-terminal" evidence="4">
    <location>
        <begin position="278"/>
        <end position="446"/>
    </location>
</feature>
<dbReference type="PANTHER" id="PTHR16943:SF8">
    <property type="entry name" value="2-METHYLCITRATE DEHYDRATASE"/>
    <property type="match status" value="1"/>
</dbReference>
<dbReference type="Gene3D" id="1.10.4100.10">
    <property type="entry name" value="2-methylcitrate dehydratase PrpD"/>
    <property type="match status" value="1"/>
</dbReference>
<dbReference type="SUPFAM" id="SSF103378">
    <property type="entry name" value="2-methylcitrate dehydratase PrpD"/>
    <property type="match status" value="1"/>
</dbReference>
<gene>
    <name evidence="5" type="ORF">VSH64_17450</name>
</gene>
<evidence type="ECO:0000313" key="5">
    <source>
        <dbReference type="EMBL" id="WSE33869.1"/>
    </source>
</evidence>
<feature type="domain" description="MmgE/PrpD N-terminal" evidence="3">
    <location>
        <begin position="18"/>
        <end position="243"/>
    </location>
</feature>
<name>A0ABZ1IHE9_9PSEU</name>
<dbReference type="InterPro" id="IPR045337">
    <property type="entry name" value="MmgE_PrpD_C"/>
</dbReference>
<dbReference type="InterPro" id="IPR036148">
    <property type="entry name" value="MmgE/PrpD_sf"/>
</dbReference>
<protein>
    <submittedName>
        <fullName evidence="5">MmgE/PrpD family protein</fullName>
    </submittedName>
</protein>
<dbReference type="Proteomes" id="UP001330812">
    <property type="component" value="Chromosome"/>
</dbReference>
<evidence type="ECO:0000259" key="4">
    <source>
        <dbReference type="Pfam" id="PF19305"/>
    </source>
</evidence>
<dbReference type="RefSeq" id="WP_326836670.1">
    <property type="nucleotide sequence ID" value="NZ_CP142149.1"/>
</dbReference>
<evidence type="ECO:0000313" key="6">
    <source>
        <dbReference type="Proteomes" id="UP001330812"/>
    </source>
</evidence>
<feature type="region of interest" description="Disordered" evidence="2">
    <location>
        <begin position="398"/>
        <end position="417"/>
    </location>
</feature>
<dbReference type="InterPro" id="IPR045336">
    <property type="entry name" value="MmgE_PrpD_N"/>
</dbReference>
<organism evidence="5 6">
    <name type="scientific">Amycolatopsis rhabdoformis</name>
    <dbReference type="NCBI Taxonomy" id="1448059"/>
    <lineage>
        <taxon>Bacteria</taxon>
        <taxon>Bacillati</taxon>
        <taxon>Actinomycetota</taxon>
        <taxon>Actinomycetes</taxon>
        <taxon>Pseudonocardiales</taxon>
        <taxon>Pseudonocardiaceae</taxon>
        <taxon>Amycolatopsis</taxon>
    </lineage>
</organism>